<comment type="subcellular location">
    <subcellularLocation>
        <location evidence="1">Cytoplasm</location>
    </subcellularLocation>
</comment>
<dbReference type="PANTHER" id="PTHR10357">
    <property type="entry name" value="ALPHA-AMYLASE FAMILY MEMBER"/>
    <property type="match status" value="1"/>
</dbReference>
<evidence type="ECO:0000313" key="10">
    <source>
        <dbReference type="Proteomes" id="UP000006620"/>
    </source>
</evidence>
<dbReference type="HOGENOM" id="CLU_006462_2_3_9"/>
<dbReference type="GO" id="GO:0005737">
    <property type="term" value="C:cytoplasm"/>
    <property type="evidence" value="ECO:0007669"/>
    <property type="project" value="UniProtKB-SubCell"/>
</dbReference>
<protein>
    <recommendedName>
        <fullName evidence="7">oligo-1,6-glucosidase</fullName>
        <ecNumber evidence="7">3.2.1.10</ecNumber>
    </recommendedName>
</protein>
<evidence type="ECO:0000259" key="8">
    <source>
        <dbReference type="SMART" id="SM00642"/>
    </source>
</evidence>
<comment type="catalytic activity">
    <reaction evidence="6">
        <text>Hydrolysis of (1-&gt;6)-alpha-D-glucosidic linkages in some oligosaccharides produced from starch and glycogen by alpha-amylase, and in isomaltose.</text>
        <dbReference type="EC" id="3.2.1.10"/>
    </reaction>
</comment>
<dbReference type="FunFam" id="3.90.400.10:FF:000002">
    <property type="entry name" value="Sucrose isomerase"/>
    <property type="match status" value="1"/>
</dbReference>
<evidence type="ECO:0000313" key="9">
    <source>
        <dbReference type="EMBL" id="AEI43861.1"/>
    </source>
</evidence>
<evidence type="ECO:0000256" key="7">
    <source>
        <dbReference type="ARBA" id="ARBA00038939"/>
    </source>
</evidence>
<dbReference type="InterPro" id="IPR045857">
    <property type="entry name" value="O16G_dom_2"/>
</dbReference>
<dbReference type="Gene3D" id="2.60.40.1180">
    <property type="entry name" value="Golgi alpha-mannosidase II"/>
    <property type="match status" value="1"/>
</dbReference>
<dbReference type="GO" id="GO:0009313">
    <property type="term" value="P:oligosaccharide catabolic process"/>
    <property type="evidence" value="ECO:0007669"/>
    <property type="project" value="TreeGrafter"/>
</dbReference>
<dbReference type="FunFam" id="3.20.20.80:FF:000014">
    <property type="entry name" value="Alpha,alpha-phosphotrehalase"/>
    <property type="match status" value="1"/>
</dbReference>
<evidence type="ECO:0000256" key="1">
    <source>
        <dbReference type="ARBA" id="ARBA00004496"/>
    </source>
</evidence>
<dbReference type="InterPro" id="IPR013780">
    <property type="entry name" value="Glyco_hydro_b"/>
</dbReference>
<keyword evidence="5" id="KW-0326">Glycosidase</keyword>
<reference evidence="10" key="1">
    <citation type="submission" date="2011-06" db="EMBL/GenBank/DDBJ databases">
        <title>Complete genome sequence of Paenibacillus mucilaginosus KNP414.</title>
        <authorList>
            <person name="Wang J."/>
            <person name="Hu S."/>
            <person name="Hu X."/>
            <person name="Zhang B."/>
            <person name="Dong D."/>
            <person name="Zhang S."/>
            <person name="Zhao K."/>
            <person name="Wu D."/>
        </authorList>
    </citation>
    <scope>NUCLEOTIDE SEQUENCE [LARGE SCALE GENOMIC DNA]</scope>
    <source>
        <strain evidence="10">KNP414</strain>
    </source>
</reference>
<name>F8FEA2_PAEMK</name>
<evidence type="ECO:0000256" key="5">
    <source>
        <dbReference type="ARBA" id="ARBA00023295"/>
    </source>
</evidence>
<evidence type="ECO:0000256" key="2">
    <source>
        <dbReference type="ARBA" id="ARBA00008061"/>
    </source>
</evidence>
<dbReference type="Gene3D" id="3.20.20.80">
    <property type="entry name" value="Glycosidases"/>
    <property type="match status" value="1"/>
</dbReference>
<accession>F8FEA2</accession>
<dbReference type="InterPro" id="IPR017853">
    <property type="entry name" value="GH"/>
</dbReference>
<dbReference type="FunFam" id="3.20.20.80:FF:000064">
    <property type="entry name" value="Oligo-1,6-glucosidase"/>
    <property type="match status" value="1"/>
</dbReference>
<keyword evidence="3" id="KW-0963">Cytoplasm</keyword>
<sequence>MRPGRHGRLLPGWSPQPRCDMVMGSTEVIEMRGADIMQRAFWKEAVVYQIYPRSFMDSNGDGIGDLQGIVSRLDYLQELGVDVVWLSPVYQSPNDDNGYDISDYQAILGEFGTMEDWERLLEGLHARGIKLIMDLVVNHTSDEHPWFVSSRESKDSPYRDYYWWRPGRDGREPTNWVSVFSGPAWEYDEATGEYYMHLFSKKQPDLNWENEKVREEIYEMMTWWLDKGIDGFRMDVINMISKEPSLPDAGDARYAWGGEYFTNGPRIHEFLQEMNRRVLSRYDIMTVGETPGITAEEAVLYTGEDRGELNMVFQFEHMDVDSEGSKWNVKPWKLTDLKRILNKWQLELQGRGWNSLYLNNHDQPRMVSRFGNDGPYRVESAKMLATLLHTMQGTPYIYQGEEIGMTNVRFGSVEEYKDIETLNWYKERMAEGADPAELLRAVHAKGRDNARTPFQWDASPNGGFTAGTPWLAVNPNYHEINAEEARRNPDSIFHYYKKLIALRKQHDIMVYGEFISILDEHEQIYAYLRKLGEERWLILLNFAGESAVFELPGSVEGGGGELIIGNYGDAESQVASVRRVDLRPYEARVYRMV</sequence>
<dbReference type="Proteomes" id="UP000006620">
    <property type="component" value="Chromosome"/>
</dbReference>
<dbReference type="SUPFAM" id="SSF51445">
    <property type="entry name" value="(Trans)glycosidases"/>
    <property type="match status" value="1"/>
</dbReference>
<organism evidence="9 10">
    <name type="scientific">Paenibacillus mucilaginosus (strain KNP414)</name>
    <dbReference type="NCBI Taxonomy" id="1036673"/>
    <lineage>
        <taxon>Bacteria</taxon>
        <taxon>Bacillati</taxon>
        <taxon>Bacillota</taxon>
        <taxon>Bacilli</taxon>
        <taxon>Bacillales</taxon>
        <taxon>Paenibacillaceae</taxon>
        <taxon>Paenibacillus</taxon>
    </lineage>
</organism>
<evidence type="ECO:0000256" key="4">
    <source>
        <dbReference type="ARBA" id="ARBA00022801"/>
    </source>
</evidence>
<dbReference type="InterPro" id="IPR032091">
    <property type="entry name" value="Malt_amylase-like_C"/>
</dbReference>
<dbReference type="CDD" id="cd11333">
    <property type="entry name" value="AmyAc_SI_OligoGlu_DGase"/>
    <property type="match status" value="1"/>
</dbReference>
<evidence type="ECO:0000256" key="6">
    <source>
        <dbReference type="ARBA" id="ARBA00036217"/>
    </source>
</evidence>
<dbReference type="KEGG" id="pms:KNP414_05337"/>
<dbReference type="SMART" id="SM00642">
    <property type="entry name" value="Aamy"/>
    <property type="match status" value="1"/>
</dbReference>
<reference evidence="9 10" key="2">
    <citation type="journal article" date="2013" name="Genome Announc.">
        <title>Genome Sequence of Growth-Improving Paenibacillus mucilaginosus Strain KNP414.</title>
        <authorList>
            <person name="Lu J.J."/>
            <person name="Wang J.F."/>
            <person name="Hu X.F."/>
        </authorList>
    </citation>
    <scope>NUCLEOTIDE SEQUENCE [LARGE SCALE GENOMIC DNA]</scope>
    <source>
        <strain evidence="9 10">KNP414</strain>
    </source>
</reference>
<dbReference type="FunFam" id="2.60.40.1180:FF:000007">
    <property type="entry name" value="Sucrose isomerase"/>
    <property type="match status" value="1"/>
</dbReference>
<dbReference type="GO" id="GO:0004556">
    <property type="term" value="F:alpha-amylase activity"/>
    <property type="evidence" value="ECO:0007669"/>
    <property type="project" value="TreeGrafter"/>
</dbReference>
<evidence type="ECO:0000256" key="3">
    <source>
        <dbReference type="ARBA" id="ARBA00022490"/>
    </source>
</evidence>
<dbReference type="GO" id="GO:0004574">
    <property type="term" value="F:oligo-1,6-glucosidase activity"/>
    <property type="evidence" value="ECO:0007669"/>
    <property type="project" value="UniProtKB-EC"/>
</dbReference>
<dbReference type="Pfam" id="PF16657">
    <property type="entry name" value="Malt_amylase_C"/>
    <property type="match status" value="1"/>
</dbReference>
<feature type="domain" description="Glycosyl hydrolase family 13 catalytic" evidence="8">
    <location>
        <begin position="49"/>
        <end position="451"/>
    </location>
</feature>
<proteinExistence type="inferred from homology"/>
<comment type="similarity">
    <text evidence="2">Belongs to the glycosyl hydrolase 13 family.</text>
</comment>
<dbReference type="AlphaFoldDB" id="F8FEA2"/>
<dbReference type="EC" id="3.2.1.10" evidence="7"/>
<dbReference type="SUPFAM" id="SSF51011">
    <property type="entry name" value="Glycosyl hydrolase domain"/>
    <property type="match status" value="1"/>
</dbReference>
<dbReference type="Pfam" id="PF00128">
    <property type="entry name" value="Alpha-amylase"/>
    <property type="match status" value="1"/>
</dbReference>
<dbReference type="InterPro" id="IPR006047">
    <property type="entry name" value="GH13_cat_dom"/>
</dbReference>
<gene>
    <name evidence="9" type="primary">malL3</name>
    <name evidence="9" type="ordered locus">KNP414_05337</name>
</gene>
<dbReference type="NCBIfam" id="NF008183">
    <property type="entry name" value="PRK10933.1"/>
    <property type="match status" value="1"/>
</dbReference>
<keyword evidence="4" id="KW-0378">Hydrolase</keyword>
<dbReference type="Gene3D" id="3.90.400.10">
    <property type="entry name" value="Oligo-1,6-glucosidase, Domain 2"/>
    <property type="match status" value="1"/>
</dbReference>
<dbReference type="EMBL" id="CP002869">
    <property type="protein sequence ID" value="AEI43861.1"/>
    <property type="molecule type" value="Genomic_DNA"/>
</dbReference>
<dbReference type="PATRIC" id="fig|1036673.3.peg.4947"/>
<dbReference type="PANTHER" id="PTHR10357:SF184">
    <property type="entry name" value="OLIGO-1,6-GLUCOSIDASE 1"/>
    <property type="match status" value="1"/>
</dbReference>